<sequence length="64" mass="7336">ASFPSQGWRTGAFLFPRDIEHRTVDKRPIFRYIIAFAFLSDLVKPALTTLISPDQKTAAQGEWR</sequence>
<evidence type="ECO:0000313" key="1">
    <source>
        <dbReference type="EMBL" id="PJA45173.1"/>
    </source>
</evidence>
<name>A0A2M7XBG3_9BACT</name>
<proteinExistence type="predicted"/>
<dbReference type="EMBL" id="PFWU01000049">
    <property type="protein sequence ID" value="PJA45173.1"/>
    <property type="molecule type" value="Genomic_DNA"/>
</dbReference>
<comment type="caution">
    <text evidence="1">The sequence shown here is derived from an EMBL/GenBank/DDBJ whole genome shotgun (WGS) entry which is preliminary data.</text>
</comment>
<dbReference type="Proteomes" id="UP000229385">
    <property type="component" value="Unassembled WGS sequence"/>
</dbReference>
<organism evidence="1 2">
    <name type="scientific">Candidatus Uhrbacteria bacterium CG_4_9_14_3_um_filter_50_9</name>
    <dbReference type="NCBI Taxonomy" id="1975035"/>
    <lineage>
        <taxon>Bacteria</taxon>
        <taxon>Candidatus Uhriibacteriota</taxon>
    </lineage>
</organism>
<protein>
    <submittedName>
        <fullName evidence="1">Uncharacterized protein</fullName>
    </submittedName>
</protein>
<gene>
    <name evidence="1" type="ORF">CO174_05055</name>
</gene>
<dbReference type="AlphaFoldDB" id="A0A2M7XBG3"/>
<reference evidence="2" key="1">
    <citation type="submission" date="2017-09" db="EMBL/GenBank/DDBJ databases">
        <title>Depth-based differentiation of microbial function through sediment-hosted aquifers and enrichment of novel symbionts in the deep terrestrial subsurface.</title>
        <authorList>
            <person name="Probst A.J."/>
            <person name="Ladd B."/>
            <person name="Jarett J.K."/>
            <person name="Geller-Mcgrath D.E."/>
            <person name="Sieber C.M.K."/>
            <person name="Emerson J.B."/>
            <person name="Anantharaman K."/>
            <person name="Thomas B.C."/>
            <person name="Malmstrom R."/>
            <person name="Stieglmeier M."/>
            <person name="Klingl A."/>
            <person name="Woyke T."/>
            <person name="Ryan C.M."/>
            <person name="Banfield J.F."/>
        </authorList>
    </citation>
    <scope>NUCLEOTIDE SEQUENCE [LARGE SCALE GENOMIC DNA]</scope>
</reference>
<evidence type="ECO:0000313" key="2">
    <source>
        <dbReference type="Proteomes" id="UP000229385"/>
    </source>
</evidence>
<feature type="non-terminal residue" evidence="1">
    <location>
        <position position="1"/>
    </location>
</feature>
<accession>A0A2M7XBG3</accession>